<organism evidence="5 6">
    <name type="scientific">Marivita geojedonensis</name>
    <dbReference type="NCBI Taxonomy" id="1123756"/>
    <lineage>
        <taxon>Bacteria</taxon>
        <taxon>Pseudomonadati</taxon>
        <taxon>Pseudomonadota</taxon>
        <taxon>Alphaproteobacteria</taxon>
        <taxon>Rhodobacterales</taxon>
        <taxon>Roseobacteraceae</taxon>
        <taxon>Marivita</taxon>
    </lineage>
</organism>
<dbReference type="PANTHER" id="PTHR33376">
    <property type="match status" value="1"/>
</dbReference>
<dbReference type="GO" id="GO:0042597">
    <property type="term" value="C:periplasmic space"/>
    <property type="evidence" value="ECO:0007669"/>
    <property type="project" value="UniProtKB-SubCell"/>
</dbReference>
<dbReference type="OrthoDB" id="7822595at2"/>
<dbReference type="EMBL" id="JFKC01000023">
    <property type="protein sequence ID" value="OSQ46595.1"/>
    <property type="molecule type" value="Genomic_DNA"/>
</dbReference>
<dbReference type="GO" id="GO:0055085">
    <property type="term" value="P:transmembrane transport"/>
    <property type="evidence" value="ECO:0007669"/>
    <property type="project" value="InterPro"/>
</dbReference>
<gene>
    <name evidence="5" type="ORF">MGEO_17260</name>
</gene>
<dbReference type="AlphaFoldDB" id="A0A1X4NH61"/>
<dbReference type="CDD" id="cd13665">
    <property type="entry name" value="PBP2_TRAP_Dctp3_4"/>
    <property type="match status" value="1"/>
</dbReference>
<evidence type="ECO:0000256" key="3">
    <source>
        <dbReference type="ARBA" id="ARBA00022764"/>
    </source>
</evidence>
<dbReference type="NCBIfam" id="NF037995">
    <property type="entry name" value="TRAP_S1"/>
    <property type="match status" value="1"/>
</dbReference>
<dbReference type="Proteomes" id="UP000193926">
    <property type="component" value="Unassembled WGS sequence"/>
</dbReference>
<evidence type="ECO:0000256" key="1">
    <source>
        <dbReference type="ARBA" id="ARBA00004418"/>
    </source>
</evidence>
<accession>A0A1X4NH61</accession>
<dbReference type="InterPro" id="IPR038404">
    <property type="entry name" value="TRAP_DctP_sf"/>
</dbReference>
<evidence type="ECO:0000256" key="4">
    <source>
        <dbReference type="SAM" id="SignalP"/>
    </source>
</evidence>
<dbReference type="Pfam" id="PF03480">
    <property type="entry name" value="DctP"/>
    <property type="match status" value="1"/>
</dbReference>
<keyword evidence="2 4" id="KW-0732">Signal</keyword>
<comment type="caution">
    <text evidence="5">The sequence shown here is derived from an EMBL/GenBank/DDBJ whole genome shotgun (WGS) entry which is preliminary data.</text>
</comment>
<protein>
    <submittedName>
        <fullName evidence="5">C4-dicarboxylate ABC transporter</fullName>
    </submittedName>
</protein>
<dbReference type="RefSeq" id="WP_085640709.1">
    <property type="nucleotide sequence ID" value="NZ_JFKC01000023.1"/>
</dbReference>
<keyword evidence="6" id="KW-1185">Reference proteome</keyword>
<feature type="signal peptide" evidence="4">
    <location>
        <begin position="1"/>
        <end position="25"/>
    </location>
</feature>
<evidence type="ECO:0000313" key="5">
    <source>
        <dbReference type="EMBL" id="OSQ46595.1"/>
    </source>
</evidence>
<feature type="chain" id="PRO_5012100792" evidence="4">
    <location>
        <begin position="26"/>
        <end position="344"/>
    </location>
</feature>
<reference evidence="5 6" key="1">
    <citation type="submission" date="2014-03" db="EMBL/GenBank/DDBJ databases">
        <title>The draft genome sequence of Marivita geojedonensis KCTC 23882.</title>
        <authorList>
            <person name="Lai Q."/>
            <person name="Shao Z."/>
        </authorList>
    </citation>
    <scope>NUCLEOTIDE SEQUENCE [LARGE SCALE GENOMIC DNA]</scope>
    <source>
        <strain evidence="5 6">DPG-138</strain>
    </source>
</reference>
<dbReference type="Gene3D" id="3.40.190.170">
    <property type="entry name" value="Bacterial extracellular solute-binding protein, family 7"/>
    <property type="match status" value="1"/>
</dbReference>
<evidence type="ECO:0000313" key="6">
    <source>
        <dbReference type="Proteomes" id="UP000193926"/>
    </source>
</evidence>
<sequence>MIKRAFLKLAGTTALATMLATGAFAQEVTLRMHQFLPAQANVPKNVLIPWAERVMEASGGRIEIQHFPSMQLGGTPPQLIDQAIDGVADIIWTVSGYTPGRFPRAEVFELPFTMTDAGDMSAAYWELAEEQMMDQDFADFKVLAVWVHGPGVIHSADPIESPGDLNGVKLRAPTRVTNKLFTNLGATTVGMPVPAIPEALSKGVVDATVIPWEVTGALKVPELVSNHTEFDGPAIYTTTFIFAMNKEKYESLPDDLKAAIDSQSGAEFSRMAGAQMQADDAPGREQALDLGNNVITISEADAAPWREAAAATTAEWIAEMDEKGIDGNALIARAKELLDKHNTQ</sequence>
<dbReference type="InterPro" id="IPR018389">
    <property type="entry name" value="DctP_fam"/>
</dbReference>
<proteinExistence type="predicted"/>
<dbReference type="SUPFAM" id="SSF53850">
    <property type="entry name" value="Periplasmic binding protein-like II"/>
    <property type="match status" value="1"/>
</dbReference>
<comment type="subcellular location">
    <subcellularLocation>
        <location evidence="1">Periplasm</location>
    </subcellularLocation>
</comment>
<name>A0A1X4NH61_9RHOB</name>
<dbReference type="PANTHER" id="PTHR33376:SF15">
    <property type="entry name" value="BLL6794 PROTEIN"/>
    <property type="match status" value="1"/>
</dbReference>
<evidence type="ECO:0000256" key="2">
    <source>
        <dbReference type="ARBA" id="ARBA00022729"/>
    </source>
</evidence>
<dbReference type="STRING" id="1123756.MGEO_17260"/>
<keyword evidence="3" id="KW-0574">Periplasm</keyword>